<organism evidence="1 2">
    <name type="scientific">Arachis hypogaea</name>
    <name type="common">Peanut</name>
    <dbReference type="NCBI Taxonomy" id="3818"/>
    <lineage>
        <taxon>Eukaryota</taxon>
        <taxon>Viridiplantae</taxon>
        <taxon>Streptophyta</taxon>
        <taxon>Embryophyta</taxon>
        <taxon>Tracheophyta</taxon>
        <taxon>Spermatophyta</taxon>
        <taxon>Magnoliopsida</taxon>
        <taxon>eudicotyledons</taxon>
        <taxon>Gunneridae</taxon>
        <taxon>Pentapetalae</taxon>
        <taxon>rosids</taxon>
        <taxon>fabids</taxon>
        <taxon>Fabales</taxon>
        <taxon>Fabaceae</taxon>
        <taxon>Papilionoideae</taxon>
        <taxon>50 kb inversion clade</taxon>
        <taxon>dalbergioids sensu lato</taxon>
        <taxon>Dalbergieae</taxon>
        <taxon>Pterocarpus clade</taxon>
        <taxon>Arachis</taxon>
    </lineage>
</organism>
<evidence type="ECO:0000313" key="1">
    <source>
        <dbReference type="EMBL" id="RYR15416.1"/>
    </source>
</evidence>
<protein>
    <submittedName>
        <fullName evidence="1">Uncharacterized protein</fullName>
    </submittedName>
</protein>
<dbReference type="AlphaFoldDB" id="A0A444ZMK3"/>
<evidence type="ECO:0000313" key="2">
    <source>
        <dbReference type="Proteomes" id="UP000289738"/>
    </source>
</evidence>
<dbReference type="PANTHER" id="PTHR31286">
    <property type="entry name" value="GLYCINE-RICH CELL WALL STRUCTURAL PROTEIN 1.8-LIKE"/>
    <property type="match status" value="1"/>
</dbReference>
<dbReference type="EMBL" id="SDMP01000014">
    <property type="protein sequence ID" value="RYR15416.1"/>
    <property type="molecule type" value="Genomic_DNA"/>
</dbReference>
<name>A0A444ZMK3_ARAHY</name>
<proteinExistence type="predicted"/>
<accession>A0A444ZMK3</accession>
<gene>
    <name evidence="1" type="ORF">Ahy_B04g072161</name>
</gene>
<dbReference type="STRING" id="3818.A0A444ZMK3"/>
<dbReference type="Proteomes" id="UP000289738">
    <property type="component" value="Chromosome B04"/>
</dbReference>
<keyword evidence="2" id="KW-1185">Reference proteome</keyword>
<sequence>MDGKDIDEGASNFEDCWYQKNRETDIRKMKGLIRKTNHLNHVMLFLYQRRSLINSATLIVKVLSKRVASAIGSILKIDCATSIYSRGGFARICMEIDLSKKLISRILVFGSTFNIEYEYLHLICFNYGKYDHRVELSTKI</sequence>
<dbReference type="InterPro" id="IPR040256">
    <property type="entry name" value="At4g02000-like"/>
</dbReference>
<dbReference type="PANTHER" id="PTHR31286:SF99">
    <property type="entry name" value="DUF4283 DOMAIN-CONTAINING PROTEIN"/>
    <property type="match status" value="1"/>
</dbReference>
<comment type="caution">
    <text evidence="1">The sequence shown here is derived from an EMBL/GenBank/DDBJ whole genome shotgun (WGS) entry which is preliminary data.</text>
</comment>
<reference evidence="1 2" key="1">
    <citation type="submission" date="2019-01" db="EMBL/GenBank/DDBJ databases">
        <title>Sequencing of cultivated peanut Arachis hypogaea provides insights into genome evolution and oil improvement.</title>
        <authorList>
            <person name="Chen X."/>
        </authorList>
    </citation>
    <scope>NUCLEOTIDE SEQUENCE [LARGE SCALE GENOMIC DNA]</scope>
    <source>
        <strain evidence="2">cv. Fuhuasheng</strain>
        <tissue evidence="1">Leaves</tissue>
    </source>
</reference>